<dbReference type="RefSeq" id="WP_014437529.1">
    <property type="nucleotide sequence ID" value="NC_017080.1"/>
</dbReference>
<organism evidence="2 3">
    <name type="scientific">Phycisphaera mikurensis (strain NBRC 102666 / KCTC 22515 / FYK2301M01)</name>
    <dbReference type="NCBI Taxonomy" id="1142394"/>
    <lineage>
        <taxon>Bacteria</taxon>
        <taxon>Pseudomonadati</taxon>
        <taxon>Planctomycetota</taxon>
        <taxon>Phycisphaerae</taxon>
        <taxon>Phycisphaerales</taxon>
        <taxon>Phycisphaeraceae</taxon>
        <taxon>Phycisphaera</taxon>
    </lineage>
</organism>
<dbReference type="STRING" id="1142394.PSMK_21520"/>
<reference evidence="2 3" key="1">
    <citation type="submission" date="2012-02" db="EMBL/GenBank/DDBJ databases">
        <title>Complete genome sequence of Phycisphaera mikurensis NBRC 102666.</title>
        <authorList>
            <person name="Ankai A."/>
            <person name="Hosoyama A."/>
            <person name="Terui Y."/>
            <person name="Sekine M."/>
            <person name="Fukai R."/>
            <person name="Kato Y."/>
            <person name="Nakamura S."/>
            <person name="Yamada-Narita S."/>
            <person name="Kawakoshi A."/>
            <person name="Fukunaga Y."/>
            <person name="Yamazaki S."/>
            <person name="Fujita N."/>
        </authorList>
    </citation>
    <scope>NUCLEOTIDE SEQUENCE [LARGE SCALE GENOMIC DNA]</scope>
    <source>
        <strain evidence="3">NBRC 102666 / KCTC 22515 / FYK2301M01</strain>
    </source>
</reference>
<protein>
    <submittedName>
        <fullName evidence="2">Uncharacterized protein</fullName>
    </submittedName>
</protein>
<proteinExistence type="predicted"/>
<gene>
    <name evidence="2" type="ordered locus">PSMK_21520</name>
</gene>
<sequence length="1046" mass="107974">MSDIRLDIDGSARHLANRRRNARALLLAAALLAAALFALPRVASSGWGNAWVLRQLNARILGTVAVESAEIGWLGGARVDGLVLRDPEGIPVVTGLEAEAASLGLLDLATGWATGRWPEADLSIRVADVRLQRSEAGRLNLARSLAAPPRPRGTGKAAASADAGPPPAGWRERVGWTGSGVARPPAVRVRLDVARGLWTPAPGAEATGFEAVEAGLDLRDADRLALELSGRTVRLGTTGRLRADLVLLNGRQPGGGIGWREAALEARAEASALPVALLGELTGSGGWAAAALGPTLGGRLAAEGTLALPEATLEVDAERLRGRLRLVRDGGDVRAAEGGELAWTLTPEAFAAIAPPAEASAGGWSLESAVTLRLGVDRLRLSEGAAGAQPEWASFRLAGDLEDAVLRGDGHRIGLLGGRLSLESRSLGRKTDLVIAGTADAGGSAGPQPARVRVSLLNARMPAGAGPPTLQVEALGLPTPLLGLLGPAGARSAETLGPTLGLSVEAVQTLPADRLRRRPEVVDLKIDVASRGMTGPVRLRLLEAGRAGSLSTPEPLRLRLEPAAVASLLPQIAAAGVTVERAVSAELDLRELRWSAPPGALPRAAGLSRRELFDAWLRNLDPARSGMMLGLQVPRVRLRGPGGGLVDLADLTLEADAHRLGGQPRLFADTRVVPADGGTTVLEPGSVRVEGSILGLVDDRQRVRPAGAEYLLEVVGDALPAATLDRVLGFGDRLPLLLGPVLAPSLVLDASPDHPLRVQAGFVSEHALVGLNAERRDDAFVLGGDGRLQLAISPAGADAVRGRLHPLTLDLVRGVPGEPLVLLPAAGARLRPDAGWAGWLPLIDGASVAAGGLEVRSDGWLLGGVERAVRQVAAGEGTLRGGSTVLRASPLTLSLDGGQLRHGPLWLSGEGLGLGLRGVAQAGPVREGLPAVEASAIQMRLALPAASVLRLAPEAARGVRPIDLYELPVGGWIGNPSVQGERFATDLLLSVGDAGGARGAIMSRWLGSLSAWDPPPAVRLLIAEAAEAERPAPGNHSDASSARSSD</sequence>
<evidence type="ECO:0000256" key="1">
    <source>
        <dbReference type="SAM" id="MobiDB-lite"/>
    </source>
</evidence>
<dbReference type="Proteomes" id="UP000007881">
    <property type="component" value="Chromosome"/>
</dbReference>
<keyword evidence="3" id="KW-1185">Reference proteome</keyword>
<accession>I0IGC3</accession>
<dbReference type="KEGG" id="phm:PSMK_21520"/>
<name>I0IGC3_PHYMF</name>
<dbReference type="AlphaFoldDB" id="I0IGC3"/>
<feature type="region of interest" description="Disordered" evidence="1">
    <location>
        <begin position="142"/>
        <end position="169"/>
    </location>
</feature>
<evidence type="ECO:0000313" key="2">
    <source>
        <dbReference type="EMBL" id="BAM04311.1"/>
    </source>
</evidence>
<dbReference type="HOGENOM" id="CLU_291677_0_0_0"/>
<dbReference type="EMBL" id="AP012338">
    <property type="protein sequence ID" value="BAM04311.1"/>
    <property type="molecule type" value="Genomic_DNA"/>
</dbReference>
<evidence type="ECO:0000313" key="3">
    <source>
        <dbReference type="Proteomes" id="UP000007881"/>
    </source>
</evidence>